<feature type="transmembrane region" description="Helical" evidence="2">
    <location>
        <begin position="199"/>
        <end position="221"/>
    </location>
</feature>
<feature type="disulfide bond" evidence="1">
    <location>
        <begin position="96"/>
        <end position="109"/>
    </location>
</feature>
<evidence type="ECO:0000313" key="6">
    <source>
        <dbReference type="Proteomes" id="UP000605970"/>
    </source>
</evidence>
<keyword evidence="2" id="KW-0472">Membrane</keyword>
<dbReference type="SMART" id="SM00208">
    <property type="entry name" value="TNFR"/>
    <property type="match status" value="1"/>
</dbReference>
<dbReference type="InterPro" id="IPR001368">
    <property type="entry name" value="TNFR/NGFR_Cys_rich_reg"/>
</dbReference>
<organism evidence="5 6">
    <name type="scientific">Meloidogyne graminicola</name>
    <dbReference type="NCBI Taxonomy" id="189291"/>
    <lineage>
        <taxon>Eukaryota</taxon>
        <taxon>Metazoa</taxon>
        <taxon>Ecdysozoa</taxon>
        <taxon>Nematoda</taxon>
        <taxon>Chromadorea</taxon>
        <taxon>Rhabditida</taxon>
        <taxon>Tylenchina</taxon>
        <taxon>Tylenchomorpha</taxon>
        <taxon>Tylenchoidea</taxon>
        <taxon>Meloidogynidae</taxon>
        <taxon>Meloidogyninae</taxon>
        <taxon>Meloidogyne</taxon>
    </lineage>
</organism>
<protein>
    <recommendedName>
        <fullName evidence="4">TNFR-Cys domain-containing protein</fullName>
    </recommendedName>
</protein>
<name>A0A8T0A227_9BILA</name>
<gene>
    <name evidence="5" type="ORF">Mgra_00000965</name>
</gene>
<dbReference type="Gene3D" id="2.10.50.10">
    <property type="entry name" value="Tumor Necrosis Factor Receptor, subunit A, domain 2"/>
    <property type="match status" value="1"/>
</dbReference>
<accession>A0A8T0A227</accession>
<feature type="domain" description="TNFR-Cys" evidence="4">
    <location>
        <begin position="80"/>
        <end position="117"/>
    </location>
</feature>
<dbReference type="AlphaFoldDB" id="A0A8T0A227"/>
<keyword evidence="3" id="KW-0732">Signal</keyword>
<comment type="caution">
    <text evidence="1">Lacks conserved residue(s) required for the propagation of feature annotation.</text>
</comment>
<keyword evidence="2" id="KW-0812">Transmembrane</keyword>
<proteinExistence type="predicted"/>
<dbReference type="PROSITE" id="PS00652">
    <property type="entry name" value="TNFR_NGFR_1"/>
    <property type="match status" value="1"/>
</dbReference>
<dbReference type="PROSITE" id="PS50050">
    <property type="entry name" value="TNFR_NGFR_2"/>
    <property type="match status" value="1"/>
</dbReference>
<reference evidence="5" key="1">
    <citation type="journal article" date="2020" name="Ecol. Evol.">
        <title>Genome structure and content of the rice root-knot nematode (Meloidogyne graminicola).</title>
        <authorList>
            <person name="Phan N.T."/>
            <person name="Danchin E.G.J."/>
            <person name="Klopp C."/>
            <person name="Perfus-Barbeoch L."/>
            <person name="Kozlowski D.K."/>
            <person name="Koutsovoulos G.D."/>
            <person name="Lopez-Roques C."/>
            <person name="Bouchez O."/>
            <person name="Zahm M."/>
            <person name="Besnard G."/>
            <person name="Bellafiore S."/>
        </authorList>
    </citation>
    <scope>NUCLEOTIDE SEQUENCE</scope>
    <source>
        <strain evidence="5">VN-18</strain>
    </source>
</reference>
<evidence type="ECO:0000256" key="1">
    <source>
        <dbReference type="PROSITE-ProRule" id="PRU00206"/>
    </source>
</evidence>
<evidence type="ECO:0000313" key="5">
    <source>
        <dbReference type="EMBL" id="KAF7639640.1"/>
    </source>
</evidence>
<evidence type="ECO:0000259" key="4">
    <source>
        <dbReference type="PROSITE" id="PS50050"/>
    </source>
</evidence>
<dbReference type="OrthoDB" id="5874631at2759"/>
<keyword evidence="6" id="KW-1185">Reference proteome</keyword>
<feature type="chain" id="PRO_5035873392" description="TNFR-Cys domain-containing protein" evidence="3">
    <location>
        <begin position="22"/>
        <end position="272"/>
    </location>
</feature>
<feature type="disulfide bond" evidence="1">
    <location>
        <begin position="99"/>
        <end position="117"/>
    </location>
</feature>
<feature type="signal peptide" evidence="3">
    <location>
        <begin position="1"/>
        <end position="21"/>
    </location>
</feature>
<feature type="repeat" description="TNFR-Cys" evidence="1">
    <location>
        <begin position="80"/>
        <end position="117"/>
    </location>
</feature>
<dbReference type="Pfam" id="PF00020">
    <property type="entry name" value="TNFR_c6"/>
    <property type="match status" value="1"/>
</dbReference>
<sequence length="272" mass="32175">MYLLSIKIILLFIIQLKITKSLYSPSSSFIVIENEDEIDNSKLNSFSSSISTSEEEEDSLENENGKNSLENVENWKSFKFCIEGEFLSNKGNCQQCTICEGNYFEKKPCQSNQDTQCELCINVWKDIENMGDFLTKCTKIDNFRNKFYQKMNEIKNEQKSEGFWKKNLPKIFFPSESSTYLFNFIGIKDNNNNLWKIELIIKIIFYLLLIILILSIIRFIYLKKSFKKYQTIQIKNPPILEEFQEKDIIRAAENIYQKLGKKNYEKLQEEFI</sequence>
<keyword evidence="2" id="KW-1133">Transmembrane helix</keyword>
<evidence type="ECO:0000256" key="2">
    <source>
        <dbReference type="SAM" id="Phobius"/>
    </source>
</evidence>
<keyword evidence="1" id="KW-1015">Disulfide bond</keyword>
<dbReference type="EMBL" id="JABEBT010000004">
    <property type="protein sequence ID" value="KAF7639640.1"/>
    <property type="molecule type" value="Genomic_DNA"/>
</dbReference>
<dbReference type="Proteomes" id="UP000605970">
    <property type="component" value="Unassembled WGS sequence"/>
</dbReference>
<evidence type="ECO:0000256" key="3">
    <source>
        <dbReference type="SAM" id="SignalP"/>
    </source>
</evidence>
<comment type="caution">
    <text evidence="5">The sequence shown here is derived from an EMBL/GenBank/DDBJ whole genome shotgun (WGS) entry which is preliminary data.</text>
</comment>